<proteinExistence type="predicted"/>
<dbReference type="InterPro" id="IPR016181">
    <property type="entry name" value="Acyl_CoA_acyltransferase"/>
</dbReference>
<dbReference type="Proteomes" id="UP000324194">
    <property type="component" value="Chromosome 1"/>
</dbReference>
<dbReference type="Gene3D" id="3.40.630.30">
    <property type="match status" value="1"/>
</dbReference>
<dbReference type="GO" id="GO:0016747">
    <property type="term" value="F:acyltransferase activity, transferring groups other than amino-acyl groups"/>
    <property type="evidence" value="ECO:0007669"/>
    <property type="project" value="InterPro"/>
</dbReference>
<reference evidence="3 4" key="1">
    <citation type="submission" date="2019-08" db="EMBL/GenBank/DDBJ databases">
        <authorList>
            <person name="Guy L."/>
        </authorList>
    </citation>
    <scope>NUCLEOTIDE SEQUENCE [LARGE SCALE GENOMIC DNA]</scope>
    <source>
        <strain evidence="3 4">SGT-108</strain>
    </source>
</reference>
<dbReference type="PROSITE" id="PS51186">
    <property type="entry name" value="GNAT"/>
    <property type="match status" value="1"/>
</dbReference>
<keyword evidence="4" id="KW-1185">Reference proteome</keyword>
<dbReference type="KEGG" id="asip:AQUSIP_08690"/>
<feature type="region of interest" description="Disordered" evidence="1">
    <location>
        <begin position="529"/>
        <end position="562"/>
    </location>
</feature>
<name>A0A5E4PF16_9COXI</name>
<evidence type="ECO:0000313" key="4">
    <source>
        <dbReference type="Proteomes" id="UP000324194"/>
    </source>
</evidence>
<feature type="domain" description="N-acetyltransferase" evidence="2">
    <location>
        <begin position="99"/>
        <end position="244"/>
    </location>
</feature>
<evidence type="ECO:0000259" key="2">
    <source>
        <dbReference type="PROSITE" id="PS51186"/>
    </source>
</evidence>
<accession>A0A5E4PF16</accession>
<sequence length="562" mass="63926">MQRASTTPQSPDQQRTESSALINAILKIAGEAADSHGRHFIDDLLKVRRTHDGRLHIYTQHSQQKKYHLRDELFVKILGLEVDNVPGHYEFFVNIAACLKNQQVQEEIALISQPENPGRGGQDHPAPKNYRFVTSHGLTEDITLYVDETPVGKVKINNPRREELSLARLDIYPEFQHKGYGTLLMDRVIQICLERCACLDIAVDPARDPQDNPLVFYVKFLQSRNIPFAKDRNHAAIFFGCQCNLVISIEDILRAVWGVDPETEEMSAAQILAMRRFGLSAEQVKPHWFGRLEYLALERGMQYNDLEEATTCHLQMMAYHAVPDYRLIRDLSPVTLAMLSLLPPQHLQKAELYEIAGKLDLDSLNVTQREALKRILPQFPFDFIISGQFAGLVGQLKTLSAPKSACLAYIAVSDILKPDTLSSLAEMDDDFIMEWNRHTKFSSNPVHFHRFLAQIETIKAEHVSGKQALNYQKEIDEWIKSINARPSSPSPDLECLIRKYKKEPLLPQFLSSDRKKLKYFHELFKPHFSDTHSSSESAPQPVPLSAVVQTDVSKPSHSFKPG</sequence>
<dbReference type="Pfam" id="PF00583">
    <property type="entry name" value="Acetyltransf_1"/>
    <property type="match status" value="1"/>
</dbReference>
<protein>
    <recommendedName>
        <fullName evidence="2">N-acetyltransferase domain-containing protein</fullName>
    </recommendedName>
</protein>
<dbReference type="CDD" id="cd04301">
    <property type="entry name" value="NAT_SF"/>
    <property type="match status" value="1"/>
</dbReference>
<dbReference type="RefSeq" id="WP_148338875.1">
    <property type="nucleotide sequence ID" value="NZ_LR699119.1"/>
</dbReference>
<evidence type="ECO:0000256" key="1">
    <source>
        <dbReference type="SAM" id="MobiDB-lite"/>
    </source>
</evidence>
<evidence type="ECO:0000313" key="3">
    <source>
        <dbReference type="EMBL" id="VVC75579.1"/>
    </source>
</evidence>
<dbReference type="SUPFAM" id="SSF55729">
    <property type="entry name" value="Acyl-CoA N-acyltransferases (Nat)"/>
    <property type="match status" value="1"/>
</dbReference>
<gene>
    <name evidence="3" type="ORF">AQUSIP_08690</name>
</gene>
<feature type="compositionally biased region" description="Polar residues" evidence="1">
    <location>
        <begin position="547"/>
        <end position="556"/>
    </location>
</feature>
<dbReference type="EMBL" id="LR699119">
    <property type="protein sequence ID" value="VVC75579.1"/>
    <property type="molecule type" value="Genomic_DNA"/>
</dbReference>
<organism evidence="3 4">
    <name type="scientific">Aquicella siphonis</name>
    <dbReference type="NCBI Taxonomy" id="254247"/>
    <lineage>
        <taxon>Bacteria</taxon>
        <taxon>Pseudomonadati</taxon>
        <taxon>Pseudomonadota</taxon>
        <taxon>Gammaproteobacteria</taxon>
        <taxon>Legionellales</taxon>
        <taxon>Coxiellaceae</taxon>
        <taxon>Aquicella</taxon>
    </lineage>
</organism>
<dbReference type="AlphaFoldDB" id="A0A5E4PF16"/>
<dbReference type="OrthoDB" id="9796171at2"/>
<dbReference type="InterPro" id="IPR000182">
    <property type="entry name" value="GNAT_dom"/>
</dbReference>